<evidence type="ECO:0000256" key="1">
    <source>
        <dbReference type="SAM" id="MobiDB-lite"/>
    </source>
</evidence>
<proteinExistence type="predicted"/>
<name>A0A426YFQ2_ENSVE</name>
<dbReference type="Proteomes" id="UP000287651">
    <property type="component" value="Unassembled WGS sequence"/>
</dbReference>
<organism evidence="2 3">
    <name type="scientific">Ensete ventricosum</name>
    <name type="common">Abyssinian banana</name>
    <name type="synonym">Musa ensete</name>
    <dbReference type="NCBI Taxonomy" id="4639"/>
    <lineage>
        <taxon>Eukaryota</taxon>
        <taxon>Viridiplantae</taxon>
        <taxon>Streptophyta</taxon>
        <taxon>Embryophyta</taxon>
        <taxon>Tracheophyta</taxon>
        <taxon>Spermatophyta</taxon>
        <taxon>Magnoliopsida</taxon>
        <taxon>Liliopsida</taxon>
        <taxon>Zingiberales</taxon>
        <taxon>Musaceae</taxon>
        <taxon>Ensete</taxon>
    </lineage>
</organism>
<protein>
    <submittedName>
        <fullName evidence="2">Uncharacterized protein</fullName>
    </submittedName>
</protein>
<gene>
    <name evidence="2" type="ORF">B296_00023468</name>
</gene>
<comment type="caution">
    <text evidence="2">The sequence shown here is derived from an EMBL/GenBank/DDBJ whole genome shotgun (WGS) entry which is preliminary data.</text>
</comment>
<dbReference type="AlphaFoldDB" id="A0A426YFQ2"/>
<reference evidence="2 3" key="1">
    <citation type="journal article" date="2014" name="Agronomy (Basel)">
        <title>A Draft Genome Sequence for Ensete ventricosum, the Drought-Tolerant Tree Against Hunger.</title>
        <authorList>
            <person name="Harrison J."/>
            <person name="Moore K.A."/>
            <person name="Paszkiewicz K."/>
            <person name="Jones T."/>
            <person name="Grant M."/>
            <person name="Ambacheew D."/>
            <person name="Muzemil S."/>
            <person name="Studholme D.J."/>
        </authorList>
    </citation>
    <scope>NUCLEOTIDE SEQUENCE [LARGE SCALE GENOMIC DNA]</scope>
</reference>
<sequence>MAMESLVMKAALDLVGLKLEANAVLMEKNEAFEIDQQAWQHLVQAFLEQRAGIAERLLVQTDVFAEYRTCSRVEEEEEERRKRKEEGDIVEEEEEEGRRKKRRRRHESVPRR</sequence>
<evidence type="ECO:0000313" key="2">
    <source>
        <dbReference type="EMBL" id="RRT50579.1"/>
    </source>
</evidence>
<feature type="region of interest" description="Disordered" evidence="1">
    <location>
        <begin position="72"/>
        <end position="112"/>
    </location>
</feature>
<evidence type="ECO:0000313" key="3">
    <source>
        <dbReference type="Proteomes" id="UP000287651"/>
    </source>
</evidence>
<accession>A0A426YFQ2</accession>
<dbReference type="EMBL" id="AMZH03012687">
    <property type="protein sequence ID" value="RRT50579.1"/>
    <property type="molecule type" value="Genomic_DNA"/>
</dbReference>